<dbReference type="RefSeq" id="WP_353476711.1">
    <property type="nucleotide sequence ID" value="NZ_CP123390.1"/>
</dbReference>
<keyword evidence="1" id="KW-0547">Nucleotide-binding</keyword>
<dbReference type="GO" id="GO:0005524">
    <property type="term" value="F:ATP binding"/>
    <property type="evidence" value="ECO:0007669"/>
    <property type="project" value="UniProtKB-KW"/>
</dbReference>
<proteinExistence type="predicted"/>
<dbReference type="PRINTS" id="PR00038">
    <property type="entry name" value="HTHLUXR"/>
</dbReference>
<dbReference type="InterPro" id="IPR011990">
    <property type="entry name" value="TPR-like_helical_dom_sf"/>
</dbReference>
<dbReference type="PANTHER" id="PTHR16305">
    <property type="entry name" value="TESTICULAR SOLUBLE ADENYLYL CYCLASE"/>
    <property type="match status" value="1"/>
</dbReference>
<dbReference type="Pfam" id="PF00196">
    <property type="entry name" value="GerE"/>
    <property type="match status" value="1"/>
</dbReference>
<dbReference type="GO" id="GO:0006355">
    <property type="term" value="P:regulation of DNA-templated transcription"/>
    <property type="evidence" value="ECO:0007669"/>
    <property type="project" value="InterPro"/>
</dbReference>
<dbReference type="AlphaFoldDB" id="A0AAU8ATJ9"/>
<dbReference type="GO" id="GO:0004016">
    <property type="term" value="F:adenylate cyclase activity"/>
    <property type="evidence" value="ECO:0007669"/>
    <property type="project" value="TreeGrafter"/>
</dbReference>
<geneLocation type="plasmid" evidence="4">
    <name>unnamed5</name>
</geneLocation>
<dbReference type="PANTHER" id="PTHR16305:SF35">
    <property type="entry name" value="TRANSCRIPTIONAL ACTIVATOR DOMAIN"/>
    <property type="match status" value="1"/>
</dbReference>
<name>A0AAU8ATJ9_9RHOB</name>
<dbReference type="Gene3D" id="3.40.50.300">
    <property type="entry name" value="P-loop containing nucleotide triphosphate hydrolases"/>
    <property type="match status" value="1"/>
</dbReference>
<dbReference type="Pfam" id="PF13191">
    <property type="entry name" value="AAA_16"/>
    <property type="match status" value="1"/>
</dbReference>
<protein>
    <submittedName>
        <fullName evidence="4">LuxR C-terminal-related transcriptional regulator</fullName>
    </submittedName>
</protein>
<gene>
    <name evidence="4" type="ORF">PVT71_28790</name>
</gene>
<dbReference type="InterPro" id="IPR036388">
    <property type="entry name" value="WH-like_DNA-bd_sf"/>
</dbReference>
<evidence type="ECO:0000256" key="2">
    <source>
        <dbReference type="ARBA" id="ARBA00022840"/>
    </source>
</evidence>
<evidence type="ECO:0000256" key="1">
    <source>
        <dbReference type="ARBA" id="ARBA00022741"/>
    </source>
</evidence>
<evidence type="ECO:0000313" key="4">
    <source>
        <dbReference type="EMBL" id="XCC97824.1"/>
    </source>
</evidence>
<sequence length="869" mass="93982">MTGLLERDDQLARLDRLLAEAASGRGQVAALTGEAGVGKTTLAAAAIARAGDARVIRGACEDLSIPTPLGPLRDLAREAGWDLADAFDRHGQQFPLFSEALGVLDLPDRATLVVVEDLHWADDATIDFVRFLGRRVADSHILLVVTGRDDAAVGRARLRRALADVPPHLVERIALPPLTPAGVDQLARAAGRDAEALWRATSGHPFFVAELLRAGHGQTLPPSVQDAVLARADRLTVAGRRVLDGASIFPRRVETDALEVVCGSETAAGLEECVATGLLEASGRVGFAFRHELARRAVEAALSPVARRRLNTWALDTLRSRGDAPTAQLLHHAREAAAADTVRDLAPLAGREAARLGAHSEAAEHFAAALAYADSWPANERAELYADAALAFQLSARNPEAVQAQAAAVELARSAGDRLREGDGLRRLSRFSYSTGDRGGADAHGLRAVELLGDLGGPELALAWSNLSQLAMLAWDRDGARSWGERAITLAEALDRPDIVCHALNNIGYMGLWREDLDWGRAMLDRSLSIALEHGFIEDAARAYCNLACFECVSLDGDRTRAALDTGIPFCLEHGIDYMLWYMQGWKAELLLREGAWDEAAAEAQRVVDRFDGVWRQGASRTGHFGYPAMLVLARLHTRRGLPAEPLLAGLRAYLQRGTEPQRFAPYAAIMGERAWLGLEDKEAALGDLERCLTMAKDAAMIPDVLHWRRVLAPERSLPSWEMVMPEPWRLQLVGDWRAAAAAWAAVGAPYDQALALLDGDTTARRRALETVRSLGAITVAERILADLNADGVRVAGPRASTRANPAGLTRREMDVLRLLDQGRSNAEIAEQLFVSPKTVDHHVSAILGKLDVRSRGEAAAIARRSGLI</sequence>
<dbReference type="PROSITE" id="PS00622">
    <property type="entry name" value="HTH_LUXR_1"/>
    <property type="match status" value="1"/>
</dbReference>
<keyword evidence="4" id="KW-0614">Plasmid</keyword>
<dbReference type="PROSITE" id="PS50043">
    <property type="entry name" value="HTH_LUXR_2"/>
    <property type="match status" value="1"/>
</dbReference>
<dbReference type="SMART" id="SM00421">
    <property type="entry name" value="HTH_LUXR"/>
    <property type="match status" value="1"/>
</dbReference>
<dbReference type="EMBL" id="CP123390">
    <property type="protein sequence ID" value="XCC97824.1"/>
    <property type="molecule type" value="Genomic_DNA"/>
</dbReference>
<dbReference type="GO" id="GO:0003677">
    <property type="term" value="F:DNA binding"/>
    <property type="evidence" value="ECO:0007669"/>
    <property type="project" value="InterPro"/>
</dbReference>
<feature type="domain" description="HTH luxR-type" evidence="3">
    <location>
        <begin position="802"/>
        <end position="867"/>
    </location>
</feature>
<dbReference type="GO" id="GO:0005737">
    <property type="term" value="C:cytoplasm"/>
    <property type="evidence" value="ECO:0007669"/>
    <property type="project" value="TreeGrafter"/>
</dbReference>
<dbReference type="CDD" id="cd06170">
    <property type="entry name" value="LuxR_C_like"/>
    <property type="match status" value="1"/>
</dbReference>
<dbReference type="InterPro" id="IPR016032">
    <property type="entry name" value="Sig_transdc_resp-reg_C-effctor"/>
</dbReference>
<reference evidence="4" key="1">
    <citation type="submission" date="2023-02" db="EMBL/GenBank/DDBJ databases">
        <title>Description and genomic characterization of Salipiger bruguierae sp. nov., isolated from the sediment of mangrove plant Bruguiera sexangula.</title>
        <authorList>
            <person name="Long M."/>
        </authorList>
    </citation>
    <scope>NUCLEOTIDE SEQUENCE</scope>
    <source>
        <strain evidence="4">H15</strain>
        <plasmid evidence="4">unnamed5</plasmid>
    </source>
</reference>
<dbReference type="InterPro" id="IPR003593">
    <property type="entry name" value="AAA+_ATPase"/>
</dbReference>
<dbReference type="Gene3D" id="1.25.40.10">
    <property type="entry name" value="Tetratricopeptide repeat domain"/>
    <property type="match status" value="1"/>
</dbReference>
<dbReference type="InterPro" id="IPR000792">
    <property type="entry name" value="Tscrpt_reg_LuxR_C"/>
</dbReference>
<dbReference type="SUPFAM" id="SSF48452">
    <property type="entry name" value="TPR-like"/>
    <property type="match status" value="2"/>
</dbReference>
<keyword evidence="2" id="KW-0067">ATP-binding</keyword>
<organism evidence="4">
    <name type="scientific">Alloyangia sp. H15</name>
    <dbReference type="NCBI Taxonomy" id="3029062"/>
    <lineage>
        <taxon>Bacteria</taxon>
        <taxon>Pseudomonadati</taxon>
        <taxon>Pseudomonadota</taxon>
        <taxon>Alphaproteobacteria</taxon>
        <taxon>Rhodobacterales</taxon>
        <taxon>Roseobacteraceae</taxon>
        <taxon>Alloyangia</taxon>
    </lineage>
</organism>
<dbReference type="SUPFAM" id="SSF52540">
    <property type="entry name" value="P-loop containing nucleoside triphosphate hydrolases"/>
    <property type="match status" value="1"/>
</dbReference>
<dbReference type="SMART" id="SM00382">
    <property type="entry name" value="AAA"/>
    <property type="match status" value="1"/>
</dbReference>
<dbReference type="InterPro" id="IPR027417">
    <property type="entry name" value="P-loop_NTPase"/>
</dbReference>
<dbReference type="SUPFAM" id="SSF46894">
    <property type="entry name" value="C-terminal effector domain of the bipartite response regulators"/>
    <property type="match status" value="1"/>
</dbReference>
<evidence type="ECO:0000259" key="3">
    <source>
        <dbReference type="PROSITE" id="PS50043"/>
    </source>
</evidence>
<dbReference type="InterPro" id="IPR041664">
    <property type="entry name" value="AAA_16"/>
</dbReference>
<dbReference type="Gene3D" id="1.10.10.10">
    <property type="entry name" value="Winged helix-like DNA-binding domain superfamily/Winged helix DNA-binding domain"/>
    <property type="match status" value="1"/>
</dbReference>
<accession>A0AAU8ATJ9</accession>